<name>A0AB94IXX1_9BACT</name>
<sequence>MQSNEINQLQEVIQALGLSNADVARISGKSTGTVSQALGGKYKGRPEVIGEIEASLVAYRKAQRERQEVREAWFTDGQKLIQSMLGLTYATRGFSVVVGPSGIGKTYTALNFKEGYSDVLYLRCADGMCMGDVIDALLELTGTPCYGSNSQRLRRAIRALLEGGVRMLLVDEADLLVTDGSRPKILKKISVFREVKEAGIGVSLIGLESFDTALRTVGETYVTSRIDMFRRASAPSARELGHYMANLGVDPETEGARRALSLAPKNGSMRFVEKAAHIARQLGDNMVEALRFLFAASGHVKGA</sequence>
<dbReference type="KEGG" id="sbr:SY1_16100"/>
<dbReference type="Gene3D" id="3.40.50.300">
    <property type="entry name" value="P-loop containing nucleotide triphosphate hydrolases"/>
    <property type="match status" value="1"/>
</dbReference>
<reference evidence="3" key="1">
    <citation type="submission" date="2010-03" db="EMBL/GenBank/DDBJ databases">
        <title>The genome sequence of Synergistetes sp. SGP1.</title>
        <authorList>
            <consortium name="metaHIT consortium -- http://www.metahit.eu/"/>
            <person name="Pajon A."/>
            <person name="Turner K."/>
            <person name="Parkhill J."/>
            <person name="Wade W."/>
            <person name="Vartoukian S."/>
        </authorList>
    </citation>
    <scope>NUCLEOTIDE SEQUENCE [LARGE SCALE GENOMIC DNA]</scope>
    <source>
        <strain evidence="3">SGP1</strain>
    </source>
</reference>
<dbReference type="Proteomes" id="UP000008957">
    <property type="component" value="Chromosome"/>
</dbReference>
<dbReference type="GO" id="GO:0016887">
    <property type="term" value="F:ATP hydrolysis activity"/>
    <property type="evidence" value="ECO:0007669"/>
    <property type="project" value="InterPro"/>
</dbReference>
<dbReference type="GO" id="GO:0003677">
    <property type="term" value="F:DNA binding"/>
    <property type="evidence" value="ECO:0007669"/>
    <property type="project" value="InterPro"/>
</dbReference>
<proteinExistence type="predicted"/>
<dbReference type="AlphaFoldDB" id="A0AB94IXX1"/>
<dbReference type="InterPro" id="IPR010982">
    <property type="entry name" value="Lambda_DNA-bd_dom_sf"/>
</dbReference>
<protein>
    <submittedName>
        <fullName evidence="2">Uncharacterized ATPase, putative transposase</fullName>
    </submittedName>
</protein>
<reference evidence="2 3" key="2">
    <citation type="submission" date="2010-03" db="EMBL/GenBank/DDBJ databases">
        <authorList>
            <person name="Pajon A."/>
        </authorList>
    </citation>
    <scope>NUCLEOTIDE SEQUENCE [LARGE SCALE GENOMIC DNA]</scope>
    <source>
        <strain evidence="2 3">SGP1</strain>
    </source>
</reference>
<evidence type="ECO:0000313" key="3">
    <source>
        <dbReference type="Proteomes" id="UP000008957"/>
    </source>
</evidence>
<organism evidence="2 3">
    <name type="scientific">Fretibacterium fastidiosum</name>
    <dbReference type="NCBI Taxonomy" id="651822"/>
    <lineage>
        <taxon>Bacteria</taxon>
        <taxon>Thermotogati</taxon>
        <taxon>Synergistota</taxon>
        <taxon>Synergistia</taxon>
        <taxon>Synergistales</taxon>
        <taxon>Aminobacteriaceae</taxon>
        <taxon>Fretibacterium</taxon>
    </lineage>
</organism>
<evidence type="ECO:0000313" key="2">
    <source>
        <dbReference type="EMBL" id="CBL28591.1"/>
    </source>
</evidence>
<dbReference type="SUPFAM" id="SSF52540">
    <property type="entry name" value="P-loop containing nucleoside triphosphate hydrolases"/>
    <property type="match status" value="1"/>
</dbReference>
<keyword evidence="3" id="KW-1185">Reference proteome</keyword>
<dbReference type="Gene3D" id="1.10.260.40">
    <property type="entry name" value="lambda repressor-like DNA-binding domains"/>
    <property type="match status" value="1"/>
</dbReference>
<dbReference type="InterPro" id="IPR027417">
    <property type="entry name" value="P-loop_NTPase"/>
</dbReference>
<feature type="domain" description="ORC1/DEAH AAA+ ATPase" evidence="1">
    <location>
        <begin position="91"/>
        <end position="213"/>
    </location>
</feature>
<dbReference type="RefSeq" id="WP_015556738.1">
    <property type="nucleotide sequence ID" value="NC_021038.1"/>
</dbReference>
<dbReference type="EMBL" id="FP929056">
    <property type="protein sequence ID" value="CBL28591.1"/>
    <property type="molecule type" value="Genomic_DNA"/>
</dbReference>
<dbReference type="Pfam" id="PF13401">
    <property type="entry name" value="AAA_22"/>
    <property type="match status" value="1"/>
</dbReference>
<gene>
    <name evidence="2" type="ORF">SY1_16100</name>
</gene>
<evidence type="ECO:0000259" key="1">
    <source>
        <dbReference type="Pfam" id="PF13401"/>
    </source>
</evidence>
<accession>A0AB94IXX1</accession>
<dbReference type="InterPro" id="IPR049945">
    <property type="entry name" value="AAA_22"/>
</dbReference>